<evidence type="ECO:0000259" key="8">
    <source>
        <dbReference type="PROSITE" id="PS50109"/>
    </source>
</evidence>
<keyword evidence="5 11" id="KW-0418">Kinase</keyword>
<dbReference type="NCBIfam" id="TIGR00229">
    <property type="entry name" value="sensory_box"/>
    <property type="match status" value="6"/>
</dbReference>
<dbReference type="Pfam" id="PF08448">
    <property type="entry name" value="PAS_4"/>
    <property type="match status" value="2"/>
</dbReference>
<feature type="domain" description="PAC" evidence="10">
    <location>
        <begin position="1131"/>
        <end position="1186"/>
    </location>
</feature>
<feature type="domain" description="PAS" evidence="9">
    <location>
        <begin position="1059"/>
        <end position="1132"/>
    </location>
</feature>
<feature type="domain" description="PAC" evidence="10">
    <location>
        <begin position="880"/>
        <end position="930"/>
    </location>
</feature>
<dbReference type="PROSITE" id="PS50113">
    <property type="entry name" value="PAC"/>
    <property type="match status" value="9"/>
</dbReference>
<keyword evidence="7" id="KW-0472">Membrane</keyword>
<reference evidence="11 12" key="1">
    <citation type="submission" date="2017-06" db="EMBL/GenBank/DDBJ databases">
        <title>Genome sequencing of cyanobaciteial culture collection at National Institute for Environmental Studies (NIES).</title>
        <authorList>
            <person name="Hirose Y."/>
            <person name="Shimura Y."/>
            <person name="Fujisawa T."/>
            <person name="Nakamura Y."/>
            <person name="Kawachi M."/>
        </authorList>
    </citation>
    <scope>NUCLEOTIDE SEQUENCE [LARGE SCALE GENOMIC DNA]</scope>
    <source>
        <strain evidence="11 12">NIES-21</strain>
    </source>
</reference>
<evidence type="ECO:0000259" key="10">
    <source>
        <dbReference type="PROSITE" id="PS50113"/>
    </source>
</evidence>
<dbReference type="Pfam" id="PF08447">
    <property type="entry name" value="PAS_3"/>
    <property type="match status" value="5"/>
</dbReference>
<organism evidence="11 12">
    <name type="scientific">Anabaenopsis circularis NIES-21</name>
    <dbReference type="NCBI Taxonomy" id="1085406"/>
    <lineage>
        <taxon>Bacteria</taxon>
        <taxon>Bacillati</taxon>
        <taxon>Cyanobacteriota</taxon>
        <taxon>Cyanophyceae</taxon>
        <taxon>Nostocales</taxon>
        <taxon>Nodulariaceae</taxon>
        <taxon>Anabaenopsis</taxon>
    </lineage>
</organism>
<feature type="transmembrane region" description="Helical" evidence="7">
    <location>
        <begin position="63"/>
        <end position="87"/>
    </location>
</feature>
<dbReference type="FunFam" id="3.30.450.20:FF:000155">
    <property type="entry name" value="Sensor histidine kinase TodS"/>
    <property type="match status" value="1"/>
</dbReference>
<keyword evidence="7" id="KW-1133">Transmembrane helix</keyword>
<evidence type="ECO:0000259" key="9">
    <source>
        <dbReference type="PROSITE" id="PS50112"/>
    </source>
</evidence>
<dbReference type="Pfam" id="PF07568">
    <property type="entry name" value="HisKA_2"/>
    <property type="match status" value="1"/>
</dbReference>
<feature type="domain" description="PAC" evidence="10">
    <location>
        <begin position="228"/>
        <end position="280"/>
    </location>
</feature>
<keyword evidence="12" id="KW-1185">Reference proteome</keyword>
<proteinExistence type="predicted"/>
<feature type="domain" description="PAS" evidence="9">
    <location>
        <begin position="1205"/>
        <end position="1253"/>
    </location>
</feature>
<dbReference type="OrthoDB" id="9758522at2"/>
<evidence type="ECO:0000313" key="11">
    <source>
        <dbReference type="EMBL" id="BAY14934.1"/>
    </source>
</evidence>
<feature type="domain" description="PAS" evidence="9">
    <location>
        <begin position="541"/>
        <end position="615"/>
    </location>
</feature>
<dbReference type="InterPro" id="IPR001610">
    <property type="entry name" value="PAC"/>
</dbReference>
<dbReference type="SMART" id="SM00091">
    <property type="entry name" value="PAS"/>
    <property type="match status" value="9"/>
</dbReference>
<keyword evidence="6" id="KW-0175">Coiled coil</keyword>
<dbReference type="SMART" id="SM00086">
    <property type="entry name" value="PAC"/>
    <property type="match status" value="9"/>
</dbReference>
<evidence type="ECO:0000313" key="12">
    <source>
        <dbReference type="Proteomes" id="UP000218287"/>
    </source>
</evidence>
<dbReference type="SUPFAM" id="SSF55785">
    <property type="entry name" value="PYP-like sensor domain (PAS domain)"/>
    <property type="match status" value="9"/>
</dbReference>
<feature type="transmembrane region" description="Helical" evidence="7">
    <location>
        <begin position="21"/>
        <end position="43"/>
    </location>
</feature>
<dbReference type="InterPro" id="IPR013656">
    <property type="entry name" value="PAS_4"/>
</dbReference>
<dbReference type="SMART" id="SM00387">
    <property type="entry name" value="HATPase_c"/>
    <property type="match status" value="1"/>
</dbReference>
<evidence type="ECO:0000256" key="1">
    <source>
        <dbReference type="ARBA" id="ARBA00000085"/>
    </source>
</evidence>
<dbReference type="PANTHER" id="PTHR43304">
    <property type="entry name" value="PHYTOCHROME-LIKE PROTEIN CPH1"/>
    <property type="match status" value="1"/>
</dbReference>
<name>A0A1Z4GBQ2_9CYAN</name>
<gene>
    <name evidence="11" type="ORF">NIES21_07200</name>
</gene>
<protein>
    <recommendedName>
        <fullName evidence="2">histidine kinase</fullName>
        <ecNumber evidence="2">2.7.13.3</ecNumber>
    </recommendedName>
</protein>
<evidence type="ECO:0000256" key="7">
    <source>
        <dbReference type="SAM" id="Phobius"/>
    </source>
</evidence>
<dbReference type="Gene3D" id="3.30.450.20">
    <property type="entry name" value="PAS domain"/>
    <property type="match status" value="9"/>
</dbReference>
<dbReference type="CDD" id="cd00130">
    <property type="entry name" value="PAS"/>
    <property type="match status" value="6"/>
</dbReference>
<sequence length="1517" mass="173692">MLGFFKILLTTQQFIPHGHCYLWQSNLLGLHIVSDSLIALAYYSIPLTLLYFVRQRQDVPFNWIFLLFGTFIITCGATHLMEIWTLWHPTYWLSGGIKAIAAVVSLYTAWELIYLMPQVLVLPSPAQLEAANQELKREISERQQIEAALRCSEERWHLAVAGTNEAIWDWNISTNQTFRSERWYEMLGYERYELSSEDDEWSKRIHPDDYAQVIAAQTAYLWQQTPDYNVEYRLRCKDGSYGWFRSRAKAVWDEQGNPVRLVGSLGEITDRKQVELALQEREAMLRRIGDNLPNGAIYKVIRELDGSDRFYYLSAGIEKITEVSAADALRDASLLYCQFIPEDMPRLEAAVNESMQHLSIFNVQLRICTPSGQIKWCHFRSSPRQLEDGRVAWDGLVVDVTELKRTEEILRKNEALLEESQRVARLGNWEYDLSTGKITWSKGLFELFQRDLNLLAPSYEENLQLYHPEDRQQLDQAVKRAISTGESYKLILRATRSDKEEIYVEGIGYAEFNANQEVVRLYGTAQDISDRKQAELALQASERRFRGIFNNSFQFIGLLNIDGTLLEANQTALDFVGLQPEDVINRPFWETHWWTISPEIQEQLKQAIAWAAQGKFIRYEVDVLGANNQIATIDFSLRPLQDENGQVILLIPEGRDITERQVAMRDRIQAEEKLRRSEAQLTAAQHIAHVGSWEWNLGDEKQIWSAETFRIFGLYPIQPVPTQAELLRMVHPDDRPALQAHFLAAIIDACPINLEYRIIRPDGSIRYLESRAEVAYNTQEKTIKLFGAILDITERKQTELEIIKSRDLREAIFNESTDALFLVDPTTLLTTDCNNRAVELFAAASKADLIGIEGHTLQKRPFGFQEVAEILAQMNQQGFWSQEIEYVTKQGNSFWGNIAAKEIRIADQVMNLVRITDISDRKRTEAALTKSEEQQRLTLEFTHIGIWDWHLQTNEVIWNDKLYHLLGLDPETSTAKYQLWYNSVHPDDIEKVEKAVLQALTTHTNFDAEYRVILPNGEILWLLGKGRGIYDTADQPIRMLGVIIDISDRKLAEQALQDKENFLRSIYDGVGQSIFVVDVVDDDFCYVGFNHTHEELTGLRSNELQGKTPEQVLPLDAAVIIRQHYQNCLAAGTTITYNECLPFKGQETWWMTSLTPLRDESSSIYRIVGSSINITEQQRAQQMLELQAVITRNMAEGICLVRANDGIIVYANPKFEKMFSYDTDELNGLHISIINYADDQAKAEEVNQAIRAAVLEHGEASYEVHNVKKNGTPFWCSATTSVFEHPEYGKVFVAVHQDITEQKQAEEKIKASLKEKEVLLKEIHHRVKNNLGIVSSLLQMQCRRTQDPQASEILRDSQNRIASIALVHEKLYRSADLANIDFSQYIPDLTTHLFDSYNITPNCIKLKIQVNDASLDIETAIPCGLIINELVSNALKYAFTDRSTGEILVSLAQQEYDNLILTVRDNGIGLPQDFDSKNTKTLGIILVQGLVKQLRGKIEINSQQGAEFKITFTKSRA</sequence>
<feature type="domain" description="PAC" evidence="10">
    <location>
        <begin position="1006"/>
        <end position="1058"/>
    </location>
</feature>
<feature type="domain" description="PAC" evidence="10">
    <location>
        <begin position="752"/>
        <end position="804"/>
    </location>
</feature>
<feature type="domain" description="PAC" evidence="10">
    <location>
        <begin position="1260"/>
        <end position="1311"/>
    </location>
</feature>
<dbReference type="Pfam" id="PF13426">
    <property type="entry name" value="PAS_9"/>
    <property type="match status" value="2"/>
</dbReference>
<dbReference type="Gene3D" id="3.30.565.10">
    <property type="entry name" value="Histidine kinase-like ATPase, C-terminal domain"/>
    <property type="match status" value="1"/>
</dbReference>
<dbReference type="InterPro" id="IPR000700">
    <property type="entry name" value="PAS-assoc_C"/>
</dbReference>
<accession>A0A1Z4GBQ2</accession>
<feature type="domain" description="PAC" evidence="10">
    <location>
        <begin position="361"/>
        <end position="412"/>
    </location>
</feature>
<dbReference type="InterPro" id="IPR003594">
    <property type="entry name" value="HATPase_dom"/>
</dbReference>
<keyword evidence="4" id="KW-0808">Transferase</keyword>
<dbReference type="Gene3D" id="2.10.70.100">
    <property type="match status" value="3"/>
</dbReference>
<dbReference type="PROSITE" id="PS50109">
    <property type="entry name" value="HIS_KIN"/>
    <property type="match status" value="1"/>
</dbReference>
<feature type="domain" description="PAC" evidence="10">
    <location>
        <begin position="617"/>
        <end position="669"/>
    </location>
</feature>
<feature type="coiled-coil region" evidence="6">
    <location>
        <begin position="128"/>
        <end position="155"/>
    </location>
</feature>
<dbReference type="GO" id="GO:0004673">
    <property type="term" value="F:protein histidine kinase activity"/>
    <property type="evidence" value="ECO:0007669"/>
    <property type="project" value="UniProtKB-EC"/>
</dbReference>
<dbReference type="InterPro" id="IPR005467">
    <property type="entry name" value="His_kinase_dom"/>
</dbReference>
<evidence type="ECO:0000256" key="4">
    <source>
        <dbReference type="ARBA" id="ARBA00022679"/>
    </source>
</evidence>
<dbReference type="InterPro" id="IPR013655">
    <property type="entry name" value="PAS_fold_3"/>
</dbReference>
<evidence type="ECO:0000256" key="6">
    <source>
        <dbReference type="SAM" id="Coils"/>
    </source>
</evidence>
<dbReference type="PROSITE" id="PS50112">
    <property type="entry name" value="PAS"/>
    <property type="match status" value="4"/>
</dbReference>
<dbReference type="InterPro" id="IPR011495">
    <property type="entry name" value="Sig_transdc_His_kin_sub2_dim/P"/>
</dbReference>
<comment type="catalytic activity">
    <reaction evidence="1">
        <text>ATP + protein L-histidine = ADP + protein N-phospho-L-histidine.</text>
        <dbReference type="EC" id="2.7.13.3"/>
    </reaction>
</comment>
<feature type="coiled-coil region" evidence="6">
    <location>
        <begin position="660"/>
        <end position="687"/>
    </location>
</feature>
<dbReference type="InterPro" id="IPR036890">
    <property type="entry name" value="HATPase_C_sf"/>
</dbReference>
<dbReference type="EMBL" id="AP018174">
    <property type="protein sequence ID" value="BAY14934.1"/>
    <property type="molecule type" value="Genomic_DNA"/>
</dbReference>
<evidence type="ECO:0000256" key="2">
    <source>
        <dbReference type="ARBA" id="ARBA00012438"/>
    </source>
</evidence>
<dbReference type="InterPro" id="IPR058544">
    <property type="entry name" value="ETR1_N"/>
</dbReference>
<feature type="domain" description="PAC" evidence="10">
    <location>
        <begin position="488"/>
        <end position="540"/>
    </location>
</feature>
<feature type="domain" description="Histidine kinase" evidence="8">
    <location>
        <begin position="1322"/>
        <end position="1516"/>
    </location>
</feature>
<dbReference type="InterPro" id="IPR000014">
    <property type="entry name" value="PAS"/>
</dbReference>
<keyword evidence="7" id="KW-0812">Transmembrane</keyword>
<evidence type="ECO:0000256" key="3">
    <source>
        <dbReference type="ARBA" id="ARBA00022553"/>
    </source>
</evidence>
<keyword evidence="3" id="KW-0597">Phosphoprotein</keyword>
<dbReference type="InterPro" id="IPR035965">
    <property type="entry name" value="PAS-like_dom_sf"/>
</dbReference>
<dbReference type="InterPro" id="IPR052162">
    <property type="entry name" value="Sensor_kinase/Photoreceptor"/>
</dbReference>
<dbReference type="Pfam" id="PF25487">
    <property type="entry name" value="ETR1_N"/>
    <property type="match status" value="1"/>
</dbReference>
<dbReference type="SUPFAM" id="SSF55874">
    <property type="entry name" value="ATPase domain of HSP90 chaperone/DNA topoisomerase II/histidine kinase"/>
    <property type="match status" value="1"/>
</dbReference>
<feature type="domain" description="PAS" evidence="9">
    <location>
        <begin position="931"/>
        <end position="1003"/>
    </location>
</feature>
<dbReference type="PANTHER" id="PTHR43304:SF1">
    <property type="entry name" value="PAC DOMAIN-CONTAINING PROTEIN"/>
    <property type="match status" value="1"/>
</dbReference>
<dbReference type="Pfam" id="PF02518">
    <property type="entry name" value="HATPase_c"/>
    <property type="match status" value="1"/>
</dbReference>
<dbReference type="EC" id="2.7.13.3" evidence="2"/>
<dbReference type="Proteomes" id="UP000218287">
    <property type="component" value="Chromosome"/>
</dbReference>
<evidence type="ECO:0000256" key="5">
    <source>
        <dbReference type="ARBA" id="ARBA00022777"/>
    </source>
</evidence>